<sequence>MGAAKEFFNQFLQFINSADENLAQQLISPAAKFYVPFQADPLQGPKGYLTIIGMMRSSFPDIQWSIEDMITENDKVAVRFTMKGTHKGTFFSVPATGKPFAVSAMNFYRLSDDQIIEEIGQPDLLGLLTQIGAIPAM</sequence>
<gene>
    <name evidence="1" type="ORF">J2W55_002516</name>
</gene>
<protein>
    <submittedName>
        <fullName evidence="1">Steroid delta-isomerase-like uncharacterized protein</fullName>
    </submittedName>
</protein>
<accession>A0ABU1TBI0</accession>
<dbReference type="PANTHER" id="PTHR38436">
    <property type="entry name" value="POLYKETIDE CYCLASE SNOAL-LIKE DOMAIN"/>
    <property type="match status" value="1"/>
</dbReference>
<dbReference type="InterPro" id="IPR009959">
    <property type="entry name" value="Cyclase_SnoaL-like"/>
</dbReference>
<dbReference type="Gene3D" id="3.10.450.50">
    <property type="match status" value="1"/>
</dbReference>
<proteinExistence type="predicted"/>
<dbReference type="SUPFAM" id="SSF54427">
    <property type="entry name" value="NTF2-like"/>
    <property type="match status" value="1"/>
</dbReference>
<organism evidence="1 2">
    <name type="scientific">Mucilaginibacter pocheonensis</name>
    <dbReference type="NCBI Taxonomy" id="398050"/>
    <lineage>
        <taxon>Bacteria</taxon>
        <taxon>Pseudomonadati</taxon>
        <taxon>Bacteroidota</taxon>
        <taxon>Sphingobacteriia</taxon>
        <taxon>Sphingobacteriales</taxon>
        <taxon>Sphingobacteriaceae</taxon>
        <taxon>Mucilaginibacter</taxon>
    </lineage>
</organism>
<evidence type="ECO:0000313" key="2">
    <source>
        <dbReference type="Proteomes" id="UP001247620"/>
    </source>
</evidence>
<name>A0ABU1TBI0_9SPHI</name>
<dbReference type="Pfam" id="PF07366">
    <property type="entry name" value="SnoaL"/>
    <property type="match status" value="1"/>
</dbReference>
<dbReference type="EMBL" id="JAVDUU010000002">
    <property type="protein sequence ID" value="MDR6942674.1"/>
    <property type="molecule type" value="Genomic_DNA"/>
</dbReference>
<comment type="caution">
    <text evidence="1">The sequence shown here is derived from an EMBL/GenBank/DDBJ whole genome shotgun (WGS) entry which is preliminary data.</text>
</comment>
<keyword evidence="2" id="KW-1185">Reference proteome</keyword>
<dbReference type="InterPro" id="IPR032710">
    <property type="entry name" value="NTF2-like_dom_sf"/>
</dbReference>
<evidence type="ECO:0000313" key="1">
    <source>
        <dbReference type="EMBL" id="MDR6942674.1"/>
    </source>
</evidence>
<dbReference type="RefSeq" id="WP_310096102.1">
    <property type="nucleotide sequence ID" value="NZ_JAVDUU010000002.1"/>
</dbReference>
<dbReference type="PANTHER" id="PTHR38436:SF1">
    <property type="entry name" value="ESTER CYCLASE"/>
    <property type="match status" value="1"/>
</dbReference>
<dbReference type="Proteomes" id="UP001247620">
    <property type="component" value="Unassembled WGS sequence"/>
</dbReference>
<reference evidence="1 2" key="1">
    <citation type="submission" date="2023-07" db="EMBL/GenBank/DDBJ databases">
        <title>Sorghum-associated microbial communities from plants grown in Nebraska, USA.</title>
        <authorList>
            <person name="Schachtman D."/>
        </authorList>
    </citation>
    <scope>NUCLEOTIDE SEQUENCE [LARGE SCALE GENOMIC DNA]</scope>
    <source>
        <strain evidence="1 2">3262</strain>
    </source>
</reference>